<dbReference type="InterPro" id="IPR027417">
    <property type="entry name" value="P-loop_NTPase"/>
</dbReference>
<evidence type="ECO:0000313" key="3">
    <source>
        <dbReference type="EMBL" id="PQQ66634.1"/>
    </source>
</evidence>
<reference evidence="3 4" key="1">
    <citation type="journal article" date="2018" name="Syst. Appl. Microbiol.">
        <title>Characterization and high-quality draft genome sequence of Herbivorax saccincola A7, an anaerobic, alkaliphilic, thermophilic, cellulolytic, and xylanolytic bacterium.</title>
        <authorList>
            <person name="Aikawa S."/>
            <person name="Baramee S."/>
            <person name="Sermsathanaswadi J."/>
            <person name="Thianheng P."/>
            <person name="Tachaapaikoon C."/>
            <person name="Shikata A."/>
            <person name="Waeonukul R."/>
            <person name="Pason P."/>
            <person name="Ratanakhanokchai K."/>
            <person name="Kosugi A."/>
        </authorList>
    </citation>
    <scope>NUCLEOTIDE SEQUENCE [LARGE SCALE GENOMIC DNA]</scope>
    <source>
        <strain evidence="3 4">A7</strain>
    </source>
</reference>
<dbReference type="PANTHER" id="PTHR37291">
    <property type="entry name" value="5-METHYLCYTOSINE-SPECIFIC RESTRICTION ENZYME B"/>
    <property type="match status" value="1"/>
</dbReference>
<evidence type="ECO:0000259" key="2">
    <source>
        <dbReference type="Pfam" id="PF12102"/>
    </source>
</evidence>
<dbReference type="InterPro" id="IPR011704">
    <property type="entry name" value="ATPase_dyneun-rel_AAA"/>
</dbReference>
<dbReference type="InterPro" id="IPR052934">
    <property type="entry name" value="Methyl-DNA_Rec/Restrict_Enz"/>
</dbReference>
<dbReference type="RefSeq" id="WP_105367950.1">
    <property type="nucleotide sequence ID" value="NZ_NEMB01000003.1"/>
</dbReference>
<protein>
    <submittedName>
        <fullName evidence="3">Uncharacterized protein</fullName>
    </submittedName>
</protein>
<dbReference type="GO" id="GO:0005524">
    <property type="term" value="F:ATP binding"/>
    <property type="evidence" value="ECO:0007669"/>
    <property type="project" value="InterPro"/>
</dbReference>
<feature type="domain" description="Type IV methyl-directed restriction enzyme EcoKMcrB subunit DNA-binding" evidence="2">
    <location>
        <begin position="37"/>
        <end position="217"/>
    </location>
</feature>
<dbReference type="OrthoDB" id="9781481at2"/>
<dbReference type="AlphaFoldDB" id="A0A2S8RA25"/>
<dbReference type="EMBL" id="NEMB01000003">
    <property type="protein sequence ID" value="PQQ66634.1"/>
    <property type="molecule type" value="Genomic_DNA"/>
</dbReference>
<dbReference type="SUPFAM" id="SSF52540">
    <property type="entry name" value="P-loop containing nucleoside triphosphate hydrolases"/>
    <property type="match status" value="1"/>
</dbReference>
<name>A0A2S8RA25_9FIRM</name>
<comment type="caution">
    <text evidence="3">The sequence shown here is derived from an EMBL/GenBank/DDBJ whole genome shotgun (WGS) entry which is preliminary data.</text>
</comment>
<gene>
    <name evidence="3" type="ORF">B9R14_07675</name>
</gene>
<evidence type="ECO:0000313" key="4">
    <source>
        <dbReference type="Proteomes" id="UP000239720"/>
    </source>
</evidence>
<dbReference type="Pfam" id="PF12102">
    <property type="entry name" value="MrcB_N"/>
    <property type="match status" value="1"/>
</dbReference>
<sequence length="612" mass="69784">MSSIIPGQPEFLHQEVSKESGKTSENNTVDLHSLFTQVMSNYLSAKNQPFANNPTANLIRNKFRQEIYKTGFITSNKFVVTGSPGQGNWASVPWIGIFNKSITTSATKGVYIVYLFSSDCKSVYLTLNQGCTELKSTLGKNKAVEIMRKVAGQIAAAVDSRGFLAGDNIDLKDPRELPYLYERGTIFYKEYKKGEIPPNDVLLSDLKKMVDIYDEYVIKTQEDNTLMENNDKKSNENNGEIKMSIKDIVDYIHKYISAKGFSYEDSLIKNFYLSLKSKPFVILAGTSGTGKTKLVKLFADCIGAEYKLVPVRPDWSDSSDLFGHLDLNGRFIEGALIRFIKDASKNTDKPYILCLDEMNLARVEYYFSDFLSIMETRRFENGVIVSDPLVNENVYGASEAYLEFGKLGFPENLYIIGTVNMDETTFPFSRKVLDRANTIEFSYVDLVPGESSLEEVSALADIDNDFLKSEYILLSHCDDRDYIIKICTELQKINEILKIAEAHVGYRIRDEICFYMLNNKKYNLLHEDEAFDYEILQKVLPRIQGSNSTLKDMLIEMFKYCAGDYTGLSGSDTYEQMQNYINNNQCKYKRSASKIAFMVRRFEEDGFTSYWL</sequence>
<evidence type="ECO:0000259" key="1">
    <source>
        <dbReference type="Pfam" id="PF07728"/>
    </source>
</evidence>
<dbReference type="GO" id="GO:0016887">
    <property type="term" value="F:ATP hydrolysis activity"/>
    <property type="evidence" value="ECO:0007669"/>
    <property type="project" value="InterPro"/>
</dbReference>
<dbReference type="Pfam" id="PF07728">
    <property type="entry name" value="AAA_5"/>
    <property type="match status" value="1"/>
</dbReference>
<proteinExistence type="predicted"/>
<dbReference type="Proteomes" id="UP000239720">
    <property type="component" value="Unassembled WGS sequence"/>
</dbReference>
<organism evidence="3 4">
    <name type="scientific">Acetivibrio saccincola</name>
    <dbReference type="NCBI Taxonomy" id="1677857"/>
    <lineage>
        <taxon>Bacteria</taxon>
        <taxon>Bacillati</taxon>
        <taxon>Bacillota</taxon>
        <taxon>Clostridia</taxon>
        <taxon>Eubacteriales</taxon>
        <taxon>Oscillospiraceae</taxon>
        <taxon>Acetivibrio</taxon>
    </lineage>
</organism>
<accession>A0A2S8RA25</accession>
<dbReference type="Gene3D" id="3.30.920.90">
    <property type="match status" value="1"/>
</dbReference>
<dbReference type="PANTHER" id="PTHR37291:SF1">
    <property type="entry name" value="TYPE IV METHYL-DIRECTED RESTRICTION ENZYME ECOKMCRB SUBUNIT"/>
    <property type="match status" value="1"/>
</dbReference>
<dbReference type="InterPro" id="IPR021961">
    <property type="entry name" value="McrB_DNA-bd"/>
</dbReference>
<dbReference type="Gene3D" id="3.40.50.300">
    <property type="entry name" value="P-loop containing nucleotide triphosphate hydrolases"/>
    <property type="match status" value="1"/>
</dbReference>
<feature type="domain" description="ATPase dynein-related AAA" evidence="1">
    <location>
        <begin position="281"/>
        <end position="381"/>
    </location>
</feature>